<evidence type="ECO:0000256" key="5">
    <source>
        <dbReference type="ARBA" id="ARBA00005051"/>
    </source>
</evidence>
<evidence type="ECO:0000256" key="9">
    <source>
        <dbReference type="ARBA" id="ARBA00022723"/>
    </source>
</evidence>
<keyword evidence="12" id="KW-0067">ATP-binding</keyword>
<dbReference type="SUPFAM" id="SSF55083">
    <property type="entry name" value="6-hydroxymethyl-7,8-dihydropterin pyrophosphokinase, HPPK"/>
    <property type="match status" value="1"/>
</dbReference>
<evidence type="ECO:0000256" key="15">
    <source>
        <dbReference type="ARBA" id="ARBA00023268"/>
    </source>
</evidence>
<keyword evidence="9" id="KW-0479">Metal-binding</keyword>
<dbReference type="UniPathway" id="UPA00077">
    <property type="reaction ID" value="UER00155"/>
</dbReference>
<evidence type="ECO:0000256" key="8">
    <source>
        <dbReference type="ARBA" id="ARBA00022679"/>
    </source>
</evidence>
<dbReference type="GO" id="GO:0004156">
    <property type="term" value="F:dihydropteroate synthase activity"/>
    <property type="evidence" value="ECO:0007669"/>
    <property type="project" value="UniProtKB-EC"/>
</dbReference>
<dbReference type="GO" id="GO:0046654">
    <property type="term" value="P:tetrahydrofolate biosynthetic process"/>
    <property type="evidence" value="ECO:0007669"/>
    <property type="project" value="UniProtKB-UniPathway"/>
</dbReference>
<comment type="similarity">
    <text evidence="6">Belongs to the DHPS family.</text>
</comment>
<dbReference type="GO" id="GO:0046656">
    <property type="term" value="P:folic acid biosynthetic process"/>
    <property type="evidence" value="ECO:0007669"/>
    <property type="project" value="UniProtKB-KW"/>
</dbReference>
<dbReference type="NCBIfam" id="TIGR01496">
    <property type="entry name" value="DHPS"/>
    <property type="match status" value="1"/>
</dbReference>
<dbReference type="PANTHER" id="PTHR20941:SF1">
    <property type="entry name" value="FOLIC ACID SYNTHESIS PROTEIN FOL1"/>
    <property type="match status" value="1"/>
</dbReference>
<dbReference type="InterPro" id="IPR035907">
    <property type="entry name" value="Hppk_sf"/>
</dbReference>
<comment type="similarity">
    <text evidence="7">In the C-terminal section; belongs to the DHPS family.</text>
</comment>
<proteinExistence type="inferred from homology"/>
<dbReference type="PROSITE" id="PS50972">
    <property type="entry name" value="PTERIN_BINDING"/>
    <property type="match status" value="1"/>
</dbReference>
<dbReference type="Gene3D" id="3.30.70.560">
    <property type="entry name" value="7,8-Dihydro-6-hydroxymethylpterin-pyrophosphokinase HPPK"/>
    <property type="match status" value="1"/>
</dbReference>
<dbReference type="STRING" id="1678840.ATC1_1159"/>
<evidence type="ECO:0000256" key="14">
    <source>
        <dbReference type="ARBA" id="ARBA00022909"/>
    </source>
</evidence>
<keyword evidence="10" id="KW-0547">Nucleotide-binding</keyword>
<comment type="catalytic activity">
    <reaction evidence="1">
        <text>(7,8-dihydropterin-6-yl)methyl diphosphate + 4-aminobenzoate = 7,8-dihydropteroate + diphosphate</text>
        <dbReference type="Rhea" id="RHEA:19949"/>
        <dbReference type="ChEBI" id="CHEBI:17836"/>
        <dbReference type="ChEBI" id="CHEBI:17839"/>
        <dbReference type="ChEBI" id="CHEBI:33019"/>
        <dbReference type="ChEBI" id="CHEBI:72950"/>
        <dbReference type="EC" id="2.5.1.15"/>
    </reaction>
</comment>
<sequence length="434" mass="48175">MKKALIYIGAGTNLGNRAENLRLAAQLLPPAVKILRTSSVYETEPWGFKDQNSFYNLVWEAETTLPPASLLSYLKKIEKRIGRMPNFRYGPRVIDLDILLYDDESIQTDELIIPHPQIPNRQFVLVPLCDLIPEKLHPEFGKTWHQLLSELPSAEITAVTEKIDFSRIVFRWGIRTYLMGILNLTPDSFSKDGIYGTSDEMIRKALQKSEALIAAGMDIIDIGAESSRPGFTTITVQMEQERLLPVLKAIRTHFPSLVLSVDTRNASTAEAAIQIGADWINDIGGAAYDDKMSPVCASSHCPIVLMRNKPLQPTGDTINSVRSELLSLVDNARKAGIRDEQIIIDTGIGFGTTPEQNLEIINNLQRIREMGFPVLIGPSRKSFIGHYLQKEIEARLEGTAAAIAAGIMNGADIIRIHDAAALYDVAKMVDSIIR</sequence>
<comment type="pathway">
    <text evidence="4">Cofactor biosynthesis; tetrahydrofolate biosynthesis; 7,8-dihydrofolate from 2-amino-4-hydroxy-6-hydroxymethyl-7,8-dihydropteridine diphosphate and 4-aminobenzoate: step 1/2.</text>
</comment>
<dbReference type="Pfam" id="PF00809">
    <property type="entry name" value="Pterin_bind"/>
    <property type="match status" value="1"/>
</dbReference>
<dbReference type="AlphaFoldDB" id="A0A0K8PAG6"/>
<dbReference type="InterPro" id="IPR045031">
    <property type="entry name" value="DHP_synth-like"/>
</dbReference>
<dbReference type="SUPFAM" id="SSF51717">
    <property type="entry name" value="Dihydropteroate synthetase-like"/>
    <property type="match status" value="1"/>
</dbReference>
<accession>A0A0K8PAG6</accession>
<reference evidence="17" key="1">
    <citation type="journal article" date="2015" name="Genome Announc.">
        <title>Draft Genome Sequence of Anaerolineae Strain TC1, a Novel Isolate from a Methanogenic Wastewater Treatment System.</title>
        <authorList>
            <person name="Matsuura N."/>
            <person name="Tourlousse D.M."/>
            <person name="Sun L."/>
            <person name="Toyonaga M."/>
            <person name="Kuroda K."/>
            <person name="Ohashi A."/>
            <person name="Cruz R."/>
            <person name="Yamaguchi T."/>
            <person name="Sekiguchi Y."/>
        </authorList>
    </citation>
    <scope>NUCLEOTIDE SEQUENCE [LARGE SCALE GENOMIC DNA]</scope>
    <source>
        <strain evidence="17">TC1</strain>
    </source>
</reference>
<dbReference type="PANTHER" id="PTHR20941">
    <property type="entry name" value="FOLATE SYNTHESIS PROTEINS"/>
    <property type="match status" value="1"/>
</dbReference>
<evidence type="ECO:0000256" key="10">
    <source>
        <dbReference type="ARBA" id="ARBA00022741"/>
    </source>
</evidence>
<dbReference type="GO" id="GO:0005524">
    <property type="term" value="F:ATP binding"/>
    <property type="evidence" value="ECO:0007669"/>
    <property type="project" value="UniProtKB-KW"/>
</dbReference>
<keyword evidence="15" id="KW-0511">Multifunctional enzyme</keyword>
<comment type="cofactor">
    <cofactor evidence="3">
        <name>Mg(2+)</name>
        <dbReference type="ChEBI" id="CHEBI:18420"/>
    </cofactor>
</comment>
<dbReference type="InterPro" id="IPR000489">
    <property type="entry name" value="Pterin-binding_dom"/>
</dbReference>
<dbReference type="OrthoDB" id="9811744at2"/>
<name>A0A0K8PAG6_9CHLR</name>
<dbReference type="InterPro" id="IPR006390">
    <property type="entry name" value="DHP_synth_dom"/>
</dbReference>
<dbReference type="Proteomes" id="UP000053370">
    <property type="component" value="Unassembled WGS sequence"/>
</dbReference>
<gene>
    <name evidence="17" type="ORF">ATC1_1159</name>
</gene>
<keyword evidence="14" id="KW-0289">Folate biosynthesis</keyword>
<evidence type="ECO:0000256" key="4">
    <source>
        <dbReference type="ARBA" id="ARBA00004763"/>
    </source>
</evidence>
<dbReference type="GO" id="GO:0016301">
    <property type="term" value="F:kinase activity"/>
    <property type="evidence" value="ECO:0007669"/>
    <property type="project" value="UniProtKB-KW"/>
</dbReference>
<feature type="domain" description="Pterin-binding" evidence="16">
    <location>
        <begin position="176"/>
        <end position="427"/>
    </location>
</feature>
<keyword evidence="13" id="KW-0460">Magnesium</keyword>
<keyword evidence="11" id="KW-0418">Kinase</keyword>
<dbReference type="CDD" id="cd00739">
    <property type="entry name" value="DHPS"/>
    <property type="match status" value="1"/>
</dbReference>
<protein>
    <submittedName>
        <fullName evidence="17">Dihydropteroate synthase</fullName>
    </submittedName>
</protein>
<dbReference type="RefSeq" id="WP_062276881.1">
    <property type="nucleotide sequence ID" value="NZ_DF968179.1"/>
</dbReference>
<organism evidence="17">
    <name type="scientific">Flexilinea flocculi</name>
    <dbReference type="NCBI Taxonomy" id="1678840"/>
    <lineage>
        <taxon>Bacteria</taxon>
        <taxon>Bacillati</taxon>
        <taxon>Chloroflexota</taxon>
        <taxon>Anaerolineae</taxon>
        <taxon>Anaerolineales</taxon>
        <taxon>Anaerolineaceae</taxon>
        <taxon>Flexilinea</taxon>
    </lineage>
</organism>
<comment type="pathway">
    <text evidence="5">Cofactor biosynthesis; tetrahydrofolate biosynthesis; 2-amino-4-hydroxy-6-hydroxymethyl-7,8-dihydropteridine diphosphate from 7,8-dihydroneopterin triphosphate: step 4/4.</text>
</comment>
<dbReference type="Pfam" id="PF01288">
    <property type="entry name" value="HPPK"/>
    <property type="match status" value="1"/>
</dbReference>
<dbReference type="PROSITE" id="PS00794">
    <property type="entry name" value="HPPK"/>
    <property type="match status" value="1"/>
</dbReference>
<dbReference type="PATRIC" id="fig|1678840.3.peg.74"/>
<dbReference type="GO" id="GO:0046872">
    <property type="term" value="F:metal ion binding"/>
    <property type="evidence" value="ECO:0007669"/>
    <property type="project" value="UniProtKB-KW"/>
</dbReference>
<evidence type="ECO:0000256" key="12">
    <source>
        <dbReference type="ARBA" id="ARBA00022840"/>
    </source>
</evidence>
<evidence type="ECO:0000256" key="13">
    <source>
        <dbReference type="ARBA" id="ARBA00022842"/>
    </source>
</evidence>
<dbReference type="EMBL" id="DF968179">
    <property type="protein sequence ID" value="GAP39140.1"/>
    <property type="molecule type" value="Genomic_DNA"/>
</dbReference>
<evidence type="ECO:0000256" key="7">
    <source>
        <dbReference type="ARBA" id="ARBA00009951"/>
    </source>
</evidence>
<evidence type="ECO:0000256" key="2">
    <source>
        <dbReference type="ARBA" id="ARBA00000198"/>
    </source>
</evidence>
<dbReference type="InterPro" id="IPR000550">
    <property type="entry name" value="Hppk"/>
</dbReference>
<comment type="catalytic activity">
    <reaction evidence="2">
        <text>6-hydroxymethyl-7,8-dihydropterin + ATP = (7,8-dihydropterin-6-yl)methyl diphosphate + AMP + H(+)</text>
        <dbReference type="Rhea" id="RHEA:11412"/>
        <dbReference type="ChEBI" id="CHEBI:15378"/>
        <dbReference type="ChEBI" id="CHEBI:30616"/>
        <dbReference type="ChEBI" id="CHEBI:44841"/>
        <dbReference type="ChEBI" id="CHEBI:72950"/>
        <dbReference type="ChEBI" id="CHEBI:456215"/>
        <dbReference type="EC" id="2.7.6.3"/>
    </reaction>
</comment>
<evidence type="ECO:0000259" key="16">
    <source>
        <dbReference type="PROSITE" id="PS50972"/>
    </source>
</evidence>
<evidence type="ECO:0000256" key="1">
    <source>
        <dbReference type="ARBA" id="ARBA00000012"/>
    </source>
</evidence>
<evidence type="ECO:0000313" key="18">
    <source>
        <dbReference type="Proteomes" id="UP000053370"/>
    </source>
</evidence>
<dbReference type="NCBIfam" id="TIGR01498">
    <property type="entry name" value="folK"/>
    <property type="match status" value="1"/>
</dbReference>
<dbReference type="InterPro" id="IPR011005">
    <property type="entry name" value="Dihydropteroate_synth-like_sf"/>
</dbReference>
<evidence type="ECO:0000256" key="3">
    <source>
        <dbReference type="ARBA" id="ARBA00001946"/>
    </source>
</evidence>
<evidence type="ECO:0000256" key="11">
    <source>
        <dbReference type="ARBA" id="ARBA00022777"/>
    </source>
</evidence>
<dbReference type="CDD" id="cd00483">
    <property type="entry name" value="HPPK"/>
    <property type="match status" value="1"/>
</dbReference>
<evidence type="ECO:0000256" key="6">
    <source>
        <dbReference type="ARBA" id="ARBA00009503"/>
    </source>
</evidence>
<keyword evidence="18" id="KW-1185">Reference proteome</keyword>
<dbReference type="Gene3D" id="3.20.20.20">
    <property type="entry name" value="Dihydropteroate synthase-like"/>
    <property type="match status" value="1"/>
</dbReference>
<keyword evidence="8" id="KW-0808">Transferase</keyword>
<dbReference type="GO" id="GO:0003848">
    <property type="term" value="F:2-amino-4-hydroxy-6-hydroxymethyldihydropteridine diphosphokinase activity"/>
    <property type="evidence" value="ECO:0007669"/>
    <property type="project" value="UniProtKB-EC"/>
</dbReference>
<evidence type="ECO:0000313" key="17">
    <source>
        <dbReference type="EMBL" id="GAP39140.1"/>
    </source>
</evidence>